<keyword evidence="6 8" id="KW-0863">Zinc-finger</keyword>
<dbReference type="PANTHER" id="PTHR12170:SF2">
    <property type="entry name" value="E3 UBIQUITIN-PROTEIN TRANSFERASE MAEA"/>
    <property type="match status" value="1"/>
</dbReference>
<comment type="similarity">
    <text evidence="3">Belongs to the FYV10 family.</text>
</comment>
<evidence type="ECO:0000256" key="5">
    <source>
        <dbReference type="ARBA" id="ARBA00022723"/>
    </source>
</evidence>
<dbReference type="InterPro" id="IPR006595">
    <property type="entry name" value="CTLH_C"/>
</dbReference>
<name>A0AAN6X2K7_9PEZI</name>
<reference evidence="12" key="2">
    <citation type="submission" date="2023-05" db="EMBL/GenBank/DDBJ databases">
        <authorList>
            <consortium name="Lawrence Berkeley National Laboratory"/>
            <person name="Steindorff A."/>
            <person name="Hensen N."/>
            <person name="Bonometti L."/>
            <person name="Westerberg I."/>
            <person name="Brannstrom I.O."/>
            <person name="Guillou S."/>
            <person name="Cros-Aarteil S."/>
            <person name="Calhoun S."/>
            <person name="Haridas S."/>
            <person name="Kuo A."/>
            <person name="Mondo S."/>
            <person name="Pangilinan J."/>
            <person name="Riley R."/>
            <person name="Labutti K."/>
            <person name="Andreopoulos B."/>
            <person name="Lipzen A."/>
            <person name="Chen C."/>
            <person name="Yanf M."/>
            <person name="Daum C."/>
            <person name="Ng V."/>
            <person name="Clum A."/>
            <person name="Ohm R."/>
            <person name="Martin F."/>
            <person name="Silar P."/>
            <person name="Natvig D."/>
            <person name="Lalanne C."/>
            <person name="Gautier V."/>
            <person name="Ament-Velasquez S.L."/>
            <person name="Kruys A."/>
            <person name="Hutchinson M.I."/>
            <person name="Powell A.J."/>
            <person name="Barry K."/>
            <person name="Miller A.N."/>
            <person name="Grigoriev I.V."/>
            <person name="Debuchy R."/>
            <person name="Gladieux P."/>
            <person name="Thoren M.H."/>
            <person name="Johannesson H."/>
        </authorList>
    </citation>
    <scope>NUCLEOTIDE SEQUENCE</scope>
    <source>
        <strain evidence="12">PSN309</strain>
    </source>
</reference>
<accession>A0AAN6X2K7</accession>
<feature type="domain" description="RING-Gid-type" evidence="11">
    <location>
        <begin position="376"/>
        <end position="438"/>
    </location>
</feature>
<keyword evidence="13" id="KW-1185">Reference proteome</keyword>
<gene>
    <name evidence="12" type="ORF">QBC35DRAFT_470349</name>
</gene>
<evidence type="ECO:0000313" key="13">
    <source>
        <dbReference type="Proteomes" id="UP001302126"/>
    </source>
</evidence>
<evidence type="ECO:0000313" key="12">
    <source>
        <dbReference type="EMBL" id="KAK4192076.1"/>
    </source>
</evidence>
<dbReference type="SMART" id="SM00667">
    <property type="entry name" value="LisH"/>
    <property type="match status" value="1"/>
</dbReference>
<dbReference type="InterPro" id="IPR045098">
    <property type="entry name" value="Fyv10_fam"/>
</dbReference>
<dbReference type="GO" id="GO:0061630">
    <property type="term" value="F:ubiquitin protein ligase activity"/>
    <property type="evidence" value="ECO:0007669"/>
    <property type="project" value="InterPro"/>
</dbReference>
<evidence type="ECO:0000259" key="10">
    <source>
        <dbReference type="PROSITE" id="PS50897"/>
    </source>
</evidence>
<evidence type="ECO:0000256" key="7">
    <source>
        <dbReference type="ARBA" id="ARBA00022833"/>
    </source>
</evidence>
<dbReference type="InterPro" id="IPR024964">
    <property type="entry name" value="CTLH/CRA"/>
</dbReference>
<dbReference type="GO" id="GO:0005737">
    <property type="term" value="C:cytoplasm"/>
    <property type="evidence" value="ECO:0007669"/>
    <property type="project" value="UniProtKB-SubCell"/>
</dbReference>
<comment type="caution">
    <text evidence="12">The sequence shown here is derived from an EMBL/GenBank/DDBJ whole genome shotgun (WGS) entry which is preliminary data.</text>
</comment>
<protein>
    <submittedName>
        <fullName evidence="12">CTLH/CRA C-terminal to lish motif domain-containing protein</fullName>
    </submittedName>
</protein>
<feature type="domain" description="CTLH" evidence="10">
    <location>
        <begin position="180"/>
        <end position="237"/>
    </location>
</feature>
<dbReference type="PROSITE" id="PS50897">
    <property type="entry name" value="CTLH"/>
    <property type="match status" value="1"/>
</dbReference>
<reference evidence="12" key="1">
    <citation type="journal article" date="2023" name="Mol. Phylogenet. Evol.">
        <title>Genome-scale phylogeny and comparative genomics of the fungal order Sordariales.</title>
        <authorList>
            <person name="Hensen N."/>
            <person name="Bonometti L."/>
            <person name="Westerberg I."/>
            <person name="Brannstrom I.O."/>
            <person name="Guillou S."/>
            <person name="Cros-Aarteil S."/>
            <person name="Calhoun S."/>
            <person name="Haridas S."/>
            <person name="Kuo A."/>
            <person name="Mondo S."/>
            <person name="Pangilinan J."/>
            <person name="Riley R."/>
            <person name="LaButti K."/>
            <person name="Andreopoulos B."/>
            <person name="Lipzen A."/>
            <person name="Chen C."/>
            <person name="Yan M."/>
            <person name="Daum C."/>
            <person name="Ng V."/>
            <person name="Clum A."/>
            <person name="Steindorff A."/>
            <person name="Ohm R.A."/>
            <person name="Martin F."/>
            <person name="Silar P."/>
            <person name="Natvig D.O."/>
            <person name="Lalanne C."/>
            <person name="Gautier V."/>
            <person name="Ament-Velasquez S.L."/>
            <person name="Kruys A."/>
            <person name="Hutchinson M.I."/>
            <person name="Powell A.J."/>
            <person name="Barry K."/>
            <person name="Miller A.N."/>
            <person name="Grigoriev I.V."/>
            <person name="Debuchy R."/>
            <person name="Gladieux P."/>
            <person name="Hiltunen Thoren M."/>
            <person name="Johannesson H."/>
        </authorList>
    </citation>
    <scope>NUCLEOTIDE SEQUENCE</scope>
    <source>
        <strain evidence="12">PSN309</strain>
    </source>
</reference>
<comment type="subcellular location">
    <subcellularLocation>
        <location evidence="2">Cytoplasm</location>
    </subcellularLocation>
</comment>
<evidence type="ECO:0000256" key="1">
    <source>
        <dbReference type="ARBA" id="ARBA00002343"/>
    </source>
</evidence>
<dbReference type="GO" id="GO:0008270">
    <property type="term" value="F:zinc ion binding"/>
    <property type="evidence" value="ECO:0007669"/>
    <property type="project" value="UniProtKB-KW"/>
</dbReference>
<dbReference type="InterPro" id="IPR013144">
    <property type="entry name" value="CRA_dom"/>
</dbReference>
<dbReference type="GO" id="GO:0005634">
    <property type="term" value="C:nucleus"/>
    <property type="evidence" value="ECO:0007669"/>
    <property type="project" value="TreeGrafter"/>
</dbReference>
<dbReference type="GO" id="GO:0043161">
    <property type="term" value="P:proteasome-mediated ubiquitin-dependent protein catabolic process"/>
    <property type="evidence" value="ECO:0007669"/>
    <property type="project" value="InterPro"/>
</dbReference>
<organism evidence="12 13">
    <name type="scientific">Podospora australis</name>
    <dbReference type="NCBI Taxonomy" id="1536484"/>
    <lineage>
        <taxon>Eukaryota</taxon>
        <taxon>Fungi</taxon>
        <taxon>Dikarya</taxon>
        <taxon>Ascomycota</taxon>
        <taxon>Pezizomycotina</taxon>
        <taxon>Sordariomycetes</taxon>
        <taxon>Sordariomycetidae</taxon>
        <taxon>Sordariales</taxon>
        <taxon>Podosporaceae</taxon>
        <taxon>Podospora</taxon>
    </lineage>
</organism>
<proteinExistence type="inferred from homology"/>
<dbReference type="PROSITE" id="PS50896">
    <property type="entry name" value="LISH"/>
    <property type="match status" value="1"/>
</dbReference>
<evidence type="ECO:0000256" key="2">
    <source>
        <dbReference type="ARBA" id="ARBA00004496"/>
    </source>
</evidence>
<sequence>MSQLGIPSSLAATSKLVCLERKKWYTKRTLPSIQDQPLLRLPYELLRKNFRSAHYHIEWDSNFVKDLLKQTANGSVTGKLSQQDVVNNLDQMLARMNGLKRKLTACAEEENRLYRQADARVSHLRELANVHTVDDVKYESWSRQRLDRLIVDYMLRHGYTASATSLAQEREMLELVDIDTFVAMANVRTSLQNGSVTEALAWCSDNKKELRKSGSNLEFMLRCQQYIELVRNLKLIEAITHAKKYIIPFTETYPTEANHIAGLLAHSTHTHHVEPYASYFSPSRWQMLADLFTEANLKLLGLPMFPLLHIALSSGLSALKTPACHSREQNQSQQGKQPSSSANGISTAPNKKSATPEAQGRDKEHHGTASLTTSVCPICSTELNALARNVPYAHHSQSHLLEHDLMILPNGRVYGKARLDEYATMSSLPPGKIKDLVTGQIFEADSLRKVFIT</sequence>
<dbReference type="GO" id="GO:0034657">
    <property type="term" value="C:GID complex"/>
    <property type="evidence" value="ECO:0007669"/>
    <property type="project" value="TreeGrafter"/>
</dbReference>
<dbReference type="PANTHER" id="PTHR12170">
    <property type="entry name" value="MACROPHAGE ERYTHROBLAST ATTACHER-RELATED"/>
    <property type="match status" value="1"/>
</dbReference>
<evidence type="ECO:0000256" key="4">
    <source>
        <dbReference type="ARBA" id="ARBA00022490"/>
    </source>
</evidence>
<dbReference type="InterPro" id="IPR044063">
    <property type="entry name" value="ZF_RING_GID"/>
</dbReference>
<keyword evidence="5" id="KW-0479">Metal-binding</keyword>
<feature type="compositionally biased region" description="Polar residues" evidence="9">
    <location>
        <begin position="329"/>
        <end position="353"/>
    </location>
</feature>
<dbReference type="SMART" id="SM00668">
    <property type="entry name" value="CTLH"/>
    <property type="match status" value="1"/>
</dbReference>
<feature type="zinc finger region" description="RING-Gid-type" evidence="8">
    <location>
        <begin position="376"/>
        <end position="438"/>
    </location>
</feature>
<evidence type="ECO:0000259" key="11">
    <source>
        <dbReference type="PROSITE" id="PS51867"/>
    </source>
</evidence>
<dbReference type="InterPro" id="IPR006594">
    <property type="entry name" value="LisH"/>
</dbReference>
<keyword evidence="4" id="KW-0963">Cytoplasm</keyword>
<evidence type="ECO:0000256" key="3">
    <source>
        <dbReference type="ARBA" id="ARBA00010615"/>
    </source>
</evidence>
<dbReference type="PROSITE" id="PS51867">
    <property type="entry name" value="ZF_RING_GID"/>
    <property type="match status" value="1"/>
</dbReference>
<evidence type="ECO:0000256" key="9">
    <source>
        <dbReference type="SAM" id="MobiDB-lite"/>
    </source>
</evidence>
<keyword evidence="7" id="KW-0862">Zinc</keyword>
<dbReference type="Pfam" id="PF10607">
    <property type="entry name" value="CTLH"/>
    <property type="match status" value="1"/>
</dbReference>
<feature type="region of interest" description="Disordered" evidence="9">
    <location>
        <begin position="323"/>
        <end position="369"/>
    </location>
</feature>
<evidence type="ECO:0000256" key="6">
    <source>
        <dbReference type="ARBA" id="ARBA00022771"/>
    </source>
</evidence>
<dbReference type="EMBL" id="MU864356">
    <property type="protein sequence ID" value="KAK4192076.1"/>
    <property type="molecule type" value="Genomic_DNA"/>
</dbReference>
<comment type="function">
    <text evidence="1">Involved in the proteasome-dependent degradation of fructose-1,6-bisphosphatase.</text>
</comment>
<dbReference type="AlphaFoldDB" id="A0AAN6X2K7"/>
<dbReference type="SMART" id="SM00757">
    <property type="entry name" value="CRA"/>
    <property type="match status" value="1"/>
</dbReference>
<evidence type="ECO:0000256" key="8">
    <source>
        <dbReference type="PROSITE-ProRule" id="PRU01215"/>
    </source>
</evidence>
<dbReference type="Proteomes" id="UP001302126">
    <property type="component" value="Unassembled WGS sequence"/>
</dbReference>